<evidence type="ECO:0000259" key="9">
    <source>
        <dbReference type="Pfam" id="PF13089"/>
    </source>
</evidence>
<dbReference type="NCBIfam" id="NF003918">
    <property type="entry name" value="PRK05443.1-2"/>
    <property type="match status" value="1"/>
</dbReference>
<accession>A0A5C5XHQ1</accession>
<protein>
    <recommendedName>
        <fullName evidence="6 7">Polyphosphate kinase</fullName>
        <ecNumber evidence="6 7">2.7.4.1</ecNumber>
    </recommendedName>
    <alternativeName>
        <fullName evidence="6">ATP-polyphosphate phosphotransferase</fullName>
    </alternativeName>
    <alternativeName>
        <fullName evidence="6">Polyphosphoric acid kinase</fullName>
    </alternativeName>
</protein>
<reference evidence="12 13" key="1">
    <citation type="submission" date="2019-02" db="EMBL/GenBank/DDBJ databases">
        <title>Deep-cultivation of Planctomycetes and their phenomic and genomic characterization uncovers novel biology.</title>
        <authorList>
            <person name="Wiegand S."/>
            <person name="Jogler M."/>
            <person name="Boedeker C."/>
            <person name="Pinto D."/>
            <person name="Vollmers J."/>
            <person name="Rivas-Marin E."/>
            <person name="Kohn T."/>
            <person name="Peeters S.H."/>
            <person name="Heuer A."/>
            <person name="Rast P."/>
            <person name="Oberbeckmann S."/>
            <person name="Bunk B."/>
            <person name="Jeske O."/>
            <person name="Meyerdierks A."/>
            <person name="Storesund J.E."/>
            <person name="Kallscheuer N."/>
            <person name="Luecker S."/>
            <person name="Lage O.M."/>
            <person name="Pohl T."/>
            <person name="Merkel B.J."/>
            <person name="Hornburger P."/>
            <person name="Mueller R.-W."/>
            <person name="Bruemmer F."/>
            <person name="Labrenz M."/>
            <person name="Spormann A.M."/>
            <person name="Op Den Camp H."/>
            <person name="Overmann J."/>
            <person name="Amann R."/>
            <person name="Jetten M.S.M."/>
            <person name="Mascher T."/>
            <person name="Medema M.H."/>
            <person name="Devos D.P."/>
            <person name="Kaster A.-K."/>
            <person name="Ovreas L."/>
            <person name="Rohde M."/>
            <person name="Galperin M.Y."/>
            <person name="Jogler C."/>
        </authorList>
    </citation>
    <scope>NUCLEOTIDE SEQUENCE [LARGE SCALE GENOMIC DNA]</scope>
    <source>
        <strain evidence="12 13">Pan54</strain>
    </source>
</reference>
<dbReference type="GO" id="GO:0005524">
    <property type="term" value="F:ATP binding"/>
    <property type="evidence" value="ECO:0007669"/>
    <property type="project" value="UniProtKB-KW"/>
</dbReference>
<evidence type="ECO:0000256" key="2">
    <source>
        <dbReference type="ARBA" id="ARBA00022679"/>
    </source>
</evidence>
<dbReference type="HAMAP" id="MF_00347">
    <property type="entry name" value="Polyphosphate_kinase"/>
    <property type="match status" value="1"/>
</dbReference>
<dbReference type="GO" id="GO:0006799">
    <property type="term" value="P:polyphosphate biosynthetic process"/>
    <property type="evidence" value="ECO:0007669"/>
    <property type="project" value="UniProtKB-UniRule"/>
</dbReference>
<evidence type="ECO:0000256" key="7">
    <source>
        <dbReference type="RuleBase" id="RU003800"/>
    </source>
</evidence>
<dbReference type="Pfam" id="PF02503">
    <property type="entry name" value="PP_kinase"/>
    <property type="match status" value="1"/>
</dbReference>
<evidence type="ECO:0000259" key="10">
    <source>
        <dbReference type="Pfam" id="PF13090"/>
    </source>
</evidence>
<dbReference type="Pfam" id="PF13090">
    <property type="entry name" value="PP_kinase_C"/>
    <property type="match status" value="1"/>
</dbReference>
<dbReference type="AlphaFoldDB" id="A0A5C5XHQ1"/>
<feature type="binding site" evidence="6">
    <location>
        <position position="371"/>
    </location>
    <ligand>
        <name>Mg(2+)</name>
        <dbReference type="ChEBI" id="CHEBI:18420"/>
    </ligand>
</feature>
<dbReference type="NCBIfam" id="TIGR03705">
    <property type="entry name" value="poly_P_kin"/>
    <property type="match status" value="1"/>
</dbReference>
<dbReference type="Pfam" id="PF13089">
    <property type="entry name" value="PP_kinase_N"/>
    <property type="match status" value="1"/>
</dbReference>
<dbReference type="EMBL" id="SJPG01000001">
    <property type="protein sequence ID" value="TWT61853.1"/>
    <property type="molecule type" value="Genomic_DNA"/>
</dbReference>
<evidence type="ECO:0000256" key="5">
    <source>
        <dbReference type="ARBA" id="ARBA00022840"/>
    </source>
</evidence>
<evidence type="ECO:0000259" key="11">
    <source>
        <dbReference type="Pfam" id="PF17941"/>
    </source>
</evidence>
<organism evidence="12 13">
    <name type="scientific">Rubinisphaera italica</name>
    <dbReference type="NCBI Taxonomy" id="2527969"/>
    <lineage>
        <taxon>Bacteria</taxon>
        <taxon>Pseudomonadati</taxon>
        <taxon>Planctomycetota</taxon>
        <taxon>Planctomycetia</taxon>
        <taxon>Planctomycetales</taxon>
        <taxon>Planctomycetaceae</taxon>
        <taxon>Rubinisphaera</taxon>
    </lineage>
</organism>
<dbReference type="Gene3D" id="3.30.1840.10">
    <property type="entry name" value="Polyphosphate kinase middle domain"/>
    <property type="match status" value="1"/>
</dbReference>
<dbReference type="InterPro" id="IPR025200">
    <property type="entry name" value="PPK_C_dom2"/>
</dbReference>
<dbReference type="CDD" id="cd09165">
    <property type="entry name" value="PLDc_PaPPK1_C1_like"/>
    <property type="match status" value="1"/>
</dbReference>
<keyword evidence="1 6" id="KW-0597">Phosphoprotein</keyword>
<dbReference type="GO" id="GO:0008976">
    <property type="term" value="F:polyphosphate kinase activity"/>
    <property type="evidence" value="ECO:0007669"/>
    <property type="project" value="UniProtKB-UniRule"/>
</dbReference>
<dbReference type="GO" id="GO:0009358">
    <property type="term" value="C:polyphosphate kinase complex"/>
    <property type="evidence" value="ECO:0007669"/>
    <property type="project" value="InterPro"/>
</dbReference>
<dbReference type="PANTHER" id="PTHR30218">
    <property type="entry name" value="POLYPHOSPHATE KINASE"/>
    <property type="match status" value="1"/>
</dbReference>
<dbReference type="PANTHER" id="PTHR30218:SF0">
    <property type="entry name" value="POLYPHOSPHATE KINASE"/>
    <property type="match status" value="1"/>
</dbReference>
<keyword evidence="5 6" id="KW-0067">ATP-binding</keyword>
<keyword evidence="4 6" id="KW-0418">Kinase</keyword>
<dbReference type="InterPro" id="IPR025198">
    <property type="entry name" value="PPK_N_dom"/>
</dbReference>
<comment type="cofactor">
    <cofactor evidence="6">
        <name>Mg(2+)</name>
        <dbReference type="ChEBI" id="CHEBI:18420"/>
    </cofactor>
</comment>
<keyword evidence="6" id="KW-0479">Metal-binding</keyword>
<name>A0A5C5XHQ1_9PLAN</name>
<dbReference type="SUPFAM" id="SSF140356">
    <property type="entry name" value="PPK N-terminal domain-like"/>
    <property type="match status" value="1"/>
</dbReference>
<evidence type="ECO:0000256" key="1">
    <source>
        <dbReference type="ARBA" id="ARBA00022553"/>
    </source>
</evidence>
<dbReference type="SUPFAM" id="SSF56024">
    <property type="entry name" value="Phospholipase D/nuclease"/>
    <property type="match status" value="2"/>
</dbReference>
<dbReference type="SUPFAM" id="SSF143724">
    <property type="entry name" value="PHP14-like"/>
    <property type="match status" value="1"/>
</dbReference>
<evidence type="ECO:0000259" key="8">
    <source>
        <dbReference type="Pfam" id="PF02503"/>
    </source>
</evidence>
<dbReference type="Proteomes" id="UP000316095">
    <property type="component" value="Unassembled WGS sequence"/>
</dbReference>
<evidence type="ECO:0000313" key="13">
    <source>
        <dbReference type="Proteomes" id="UP000316095"/>
    </source>
</evidence>
<dbReference type="OrthoDB" id="9761456at2"/>
<evidence type="ECO:0000256" key="4">
    <source>
        <dbReference type="ARBA" id="ARBA00022777"/>
    </source>
</evidence>
<feature type="domain" description="Polyphosphate kinase C-terminal" evidence="10">
    <location>
        <begin position="502"/>
        <end position="669"/>
    </location>
</feature>
<dbReference type="InterPro" id="IPR003414">
    <property type="entry name" value="PP_kinase"/>
</dbReference>
<dbReference type="InterPro" id="IPR036832">
    <property type="entry name" value="PPK_N_dom_sf"/>
</dbReference>
<gene>
    <name evidence="6 12" type="primary">ppk</name>
    <name evidence="12" type="ORF">Pan54_25900</name>
</gene>
<evidence type="ECO:0000313" key="12">
    <source>
        <dbReference type="EMBL" id="TWT61853.1"/>
    </source>
</evidence>
<feature type="binding site" evidence="6">
    <location>
        <position position="464"/>
    </location>
    <ligand>
        <name>ATP</name>
        <dbReference type="ChEBI" id="CHEBI:30616"/>
    </ligand>
</feature>
<dbReference type="EC" id="2.7.4.1" evidence="6 7"/>
<feature type="binding site" evidence="6">
    <location>
        <position position="588"/>
    </location>
    <ligand>
        <name>ATP</name>
        <dbReference type="ChEBI" id="CHEBI:30616"/>
    </ligand>
</feature>
<dbReference type="InterPro" id="IPR024953">
    <property type="entry name" value="PP_kinase_middle"/>
</dbReference>
<keyword evidence="3 6" id="KW-0547">Nucleotide-binding</keyword>
<feature type="domain" description="Polyphosphate kinase C-terminal" evidence="11">
    <location>
        <begin position="327"/>
        <end position="492"/>
    </location>
</feature>
<keyword evidence="2 6" id="KW-0808">Transferase</keyword>
<comment type="function">
    <text evidence="6 7">Catalyzes the reversible transfer of the terminal phosphate of ATP to form a long-chain polyphosphate (polyP).</text>
</comment>
<dbReference type="NCBIfam" id="NF003921">
    <property type="entry name" value="PRK05443.2-2"/>
    <property type="match status" value="1"/>
</dbReference>
<dbReference type="Pfam" id="PF17941">
    <property type="entry name" value="PP_kinase_C_1"/>
    <property type="match status" value="1"/>
</dbReference>
<comment type="similarity">
    <text evidence="6 7">Belongs to the polyphosphate kinase 1 (PPK1) family.</text>
</comment>
<comment type="PTM">
    <text evidence="6 7">An intermediate of this reaction is the autophosphorylated ppk in which a phosphate is covalently linked to a histidine residue through a N-P bond.</text>
</comment>
<evidence type="ECO:0000256" key="3">
    <source>
        <dbReference type="ARBA" id="ARBA00022741"/>
    </source>
</evidence>
<dbReference type="PIRSF" id="PIRSF015589">
    <property type="entry name" value="PP_kinase"/>
    <property type="match status" value="1"/>
</dbReference>
<sequence length="698" mass="79554">MSSDRYINRELSWLEFNQRVLDQACDSSVPLLERLKFLAITASNLDEFFMVRVGGLQILTWKEVKRLDFTGMSPEEQLIAIRDRVRRMQHDQYDCYNEVLEPALSENGIRRLRAEDISQSQLRVVEERFEDELFSILSPIAVWDNEHVPMLPEPDLCLCIRLRCLPDAEEPFRYAIIRLGRKLPRFLTVPSESGYEYMLLEDVVAGFAERFFPGEQVLEVVPFRMTRNADITISEDVAVDFMAEMEQLLQARKESHCVRLEIDSRATATLQAFLANAYQAAPADVYPLHGPLGLNDFMSLASIKGFDSLTDEPWEPSRALDIDPSVDMFEQLSQRSAVLLHPYESFDPVIRLISEAAQDPDVLSIKQTLYRTSANSPIVAALKEAAISGKHVTAVVELKARFDEARNIEWAKQLELVGVQVVYGVKGLKTHAKICVIVRQESQGICRYVHYGTGNYNEKTSRLYGDISYMTSDVDLTADAVSFFNAITAYSQPQPYHKIEAAPTGLKQRLLEMIDVEIDQATRGEKAFIKAKVNSLVDQEIIEALYRASSAGVQVQLNIRGICCLRPGIPGLSENITVISIIDRFLEHARIVHFHHGGDDRVFISSADWMPRNLDRRIELLVPIDDDPSRLRLIDYLDIYFRDNTNSKELGPDGNYVPVSRKGKRFRAQEYFHNAIQIEAKKRSDEQLTTFEPHRSPE</sequence>
<dbReference type="CDD" id="cd09168">
    <property type="entry name" value="PLDc_PaPPK1_C2_like"/>
    <property type="match status" value="1"/>
</dbReference>
<keyword evidence="6" id="KW-0460">Magnesium</keyword>
<feature type="active site" description="Phosphohistidine intermediate" evidence="6">
    <location>
        <position position="431"/>
    </location>
</feature>
<proteinExistence type="inferred from homology"/>
<feature type="binding site" evidence="6">
    <location>
        <position position="44"/>
    </location>
    <ligand>
        <name>ATP</name>
        <dbReference type="ChEBI" id="CHEBI:30616"/>
    </ligand>
</feature>
<dbReference type="Gene3D" id="1.20.58.310">
    <property type="entry name" value="Polyphosphate kinase N-terminal domain"/>
    <property type="match status" value="1"/>
</dbReference>
<dbReference type="Gene3D" id="3.30.870.10">
    <property type="entry name" value="Endonuclease Chain A"/>
    <property type="match status" value="2"/>
</dbReference>
<keyword evidence="13" id="KW-1185">Reference proteome</keyword>
<dbReference type="InterPro" id="IPR041108">
    <property type="entry name" value="PP_kinase_C_1"/>
</dbReference>
<feature type="domain" description="Polyphosphate kinase N-terminal" evidence="9">
    <location>
        <begin position="6"/>
        <end position="110"/>
    </location>
</feature>
<feature type="binding site" evidence="6">
    <location>
        <position position="401"/>
    </location>
    <ligand>
        <name>Mg(2+)</name>
        <dbReference type="ChEBI" id="CHEBI:18420"/>
    </ligand>
</feature>
<comment type="catalytic activity">
    <reaction evidence="6 7">
        <text>[phosphate](n) + ATP = [phosphate](n+1) + ADP</text>
        <dbReference type="Rhea" id="RHEA:19573"/>
        <dbReference type="Rhea" id="RHEA-COMP:9859"/>
        <dbReference type="Rhea" id="RHEA-COMP:14280"/>
        <dbReference type="ChEBI" id="CHEBI:16838"/>
        <dbReference type="ChEBI" id="CHEBI:30616"/>
        <dbReference type="ChEBI" id="CHEBI:456216"/>
        <dbReference type="EC" id="2.7.4.1"/>
    </reaction>
</comment>
<feature type="domain" description="Polyphosphate kinase middle" evidence="8">
    <location>
        <begin position="121"/>
        <end position="300"/>
    </location>
</feature>
<dbReference type="InterPro" id="IPR036830">
    <property type="entry name" value="PP_kinase_middle_dom_sf"/>
</dbReference>
<comment type="caution">
    <text evidence="12">The sequence shown here is derived from an EMBL/GenBank/DDBJ whole genome shotgun (WGS) entry which is preliminary data.</text>
</comment>
<dbReference type="GO" id="GO:0046872">
    <property type="term" value="F:metal ion binding"/>
    <property type="evidence" value="ECO:0007669"/>
    <property type="project" value="UniProtKB-KW"/>
</dbReference>
<feature type="binding site" evidence="6">
    <location>
        <position position="560"/>
    </location>
    <ligand>
        <name>ATP</name>
        <dbReference type="ChEBI" id="CHEBI:30616"/>
    </ligand>
</feature>
<evidence type="ECO:0000256" key="6">
    <source>
        <dbReference type="HAMAP-Rule" id="MF_00347"/>
    </source>
</evidence>
<dbReference type="NCBIfam" id="NF003917">
    <property type="entry name" value="PRK05443.1-1"/>
    <property type="match status" value="1"/>
</dbReference>